<reference evidence="2 3" key="3">
    <citation type="journal article" date="2017" name="G3 (Bethesda)">
        <title>Comparative analysis highlights variable genome content of wheat rusts and divergence of the mating loci.</title>
        <authorList>
            <person name="Cuomo C.A."/>
            <person name="Bakkeren G."/>
            <person name="Khalil H.B."/>
            <person name="Panwar V."/>
            <person name="Joly D."/>
            <person name="Linning R."/>
            <person name="Sakthikumar S."/>
            <person name="Song X."/>
            <person name="Adiconis X."/>
            <person name="Fan L."/>
            <person name="Goldberg J.M."/>
            <person name="Levin J.Z."/>
            <person name="Young S."/>
            <person name="Zeng Q."/>
            <person name="Anikster Y."/>
            <person name="Bruce M."/>
            <person name="Wang M."/>
            <person name="Yin C."/>
            <person name="McCallum B."/>
            <person name="Szabo L.J."/>
            <person name="Hulbert S."/>
            <person name="Chen X."/>
            <person name="Fellers J.P."/>
        </authorList>
    </citation>
    <scope>NUCLEOTIDE SEQUENCE</scope>
    <source>
        <strain evidence="3">Isolate 1-1 / race 1 (BBBD)</strain>
        <strain evidence="2">isolate 1-1 / race 1 (BBBD)</strain>
    </source>
</reference>
<gene>
    <name evidence="1" type="ORF">PTTG_30878</name>
</gene>
<name>A0A180FZK2_PUCT1</name>
<dbReference type="Proteomes" id="UP000005240">
    <property type="component" value="Unassembled WGS sequence"/>
</dbReference>
<proteinExistence type="predicted"/>
<evidence type="ECO:0000313" key="2">
    <source>
        <dbReference type="EnsemblFungi" id="PTTG_30878-t43_1-p1"/>
    </source>
</evidence>
<dbReference type="AlphaFoldDB" id="A0A180FZK2"/>
<reference evidence="2" key="4">
    <citation type="submission" date="2025-05" db="UniProtKB">
        <authorList>
            <consortium name="EnsemblFungi"/>
        </authorList>
    </citation>
    <scope>IDENTIFICATION</scope>
    <source>
        <strain evidence="2">isolate 1-1 / race 1 (BBBD)</strain>
    </source>
</reference>
<dbReference type="EnsemblFungi" id="PTTG_30878-t43_1">
    <property type="protein sequence ID" value="PTTG_30878-t43_1-p1"/>
    <property type="gene ID" value="PTTG_30878"/>
</dbReference>
<dbReference type="EMBL" id="ADAS02008315">
    <property type="protein sequence ID" value="OAV85003.1"/>
    <property type="molecule type" value="Genomic_DNA"/>
</dbReference>
<reference evidence="1" key="1">
    <citation type="submission" date="2009-11" db="EMBL/GenBank/DDBJ databases">
        <authorList>
            <consortium name="The Broad Institute Genome Sequencing Platform"/>
            <person name="Ward D."/>
            <person name="Feldgarden M."/>
            <person name="Earl A."/>
            <person name="Young S.K."/>
            <person name="Zeng Q."/>
            <person name="Koehrsen M."/>
            <person name="Alvarado L."/>
            <person name="Berlin A."/>
            <person name="Bochicchio J."/>
            <person name="Borenstein D."/>
            <person name="Chapman S.B."/>
            <person name="Chen Z."/>
            <person name="Engels R."/>
            <person name="Freedman E."/>
            <person name="Gellesch M."/>
            <person name="Goldberg J."/>
            <person name="Griggs A."/>
            <person name="Gujja S."/>
            <person name="Heilman E."/>
            <person name="Heiman D."/>
            <person name="Hepburn T."/>
            <person name="Howarth C."/>
            <person name="Jen D."/>
            <person name="Larson L."/>
            <person name="Lewis B."/>
            <person name="Mehta T."/>
            <person name="Park D."/>
            <person name="Pearson M."/>
            <person name="Roberts A."/>
            <person name="Saif S."/>
            <person name="Shea T."/>
            <person name="Shenoy N."/>
            <person name="Sisk P."/>
            <person name="Stolte C."/>
            <person name="Sykes S."/>
            <person name="Thomson T."/>
            <person name="Walk T."/>
            <person name="White J."/>
            <person name="Yandava C."/>
            <person name="Izard J."/>
            <person name="Baranova O.V."/>
            <person name="Blanton J.M."/>
            <person name="Tanner A.C."/>
            <person name="Dewhirst F.E."/>
            <person name="Haas B."/>
            <person name="Nusbaum C."/>
            <person name="Birren B."/>
        </authorList>
    </citation>
    <scope>NUCLEOTIDE SEQUENCE [LARGE SCALE GENOMIC DNA]</scope>
    <source>
        <strain evidence="1">1-1 BBBD Race 1</strain>
    </source>
</reference>
<reference evidence="1" key="2">
    <citation type="submission" date="2016-05" db="EMBL/GenBank/DDBJ databases">
        <title>Comparative analysis highlights variable genome content of wheat rusts and divergence of the mating loci.</title>
        <authorList>
            <person name="Cuomo C.A."/>
            <person name="Bakkeren G."/>
            <person name="Szabo L."/>
            <person name="Khalil H."/>
            <person name="Joly D."/>
            <person name="Goldberg J."/>
            <person name="Young S."/>
            <person name="Zeng Q."/>
            <person name="Fellers J."/>
        </authorList>
    </citation>
    <scope>NUCLEOTIDE SEQUENCE [LARGE SCALE GENOMIC DNA]</scope>
    <source>
        <strain evidence="1">1-1 BBBD Race 1</strain>
    </source>
</reference>
<dbReference type="VEuPathDB" id="FungiDB:PTTG_30878"/>
<protein>
    <submittedName>
        <fullName evidence="1 2">Uncharacterized protein</fullName>
    </submittedName>
</protein>
<organism evidence="1">
    <name type="scientific">Puccinia triticina (isolate 1-1 / race 1 (BBBD))</name>
    <name type="common">Brown leaf rust fungus</name>
    <dbReference type="NCBI Taxonomy" id="630390"/>
    <lineage>
        <taxon>Eukaryota</taxon>
        <taxon>Fungi</taxon>
        <taxon>Dikarya</taxon>
        <taxon>Basidiomycota</taxon>
        <taxon>Pucciniomycotina</taxon>
        <taxon>Pucciniomycetes</taxon>
        <taxon>Pucciniales</taxon>
        <taxon>Pucciniaceae</taxon>
        <taxon>Puccinia</taxon>
    </lineage>
</organism>
<sequence>MKNRTQTNLVIIRLITFRTQMPRIQKLNIKKSTQFDDILDYYKAPFHAKDNDQGEKLMFKCRWCAKVFKKSAGTKSNLIKNCDGNID</sequence>
<evidence type="ECO:0000313" key="3">
    <source>
        <dbReference type="Proteomes" id="UP000005240"/>
    </source>
</evidence>
<accession>A0A180FZK2</accession>
<evidence type="ECO:0000313" key="1">
    <source>
        <dbReference type="EMBL" id="OAV85003.1"/>
    </source>
</evidence>
<keyword evidence="3" id="KW-1185">Reference proteome</keyword>